<comment type="function">
    <text evidence="6">Catalyzes the synthesis of activated sulfate.</text>
</comment>
<dbReference type="CDD" id="cd02027">
    <property type="entry name" value="APSK"/>
    <property type="match status" value="1"/>
</dbReference>
<evidence type="ECO:0000256" key="1">
    <source>
        <dbReference type="ARBA" id="ARBA00001823"/>
    </source>
</evidence>
<dbReference type="GO" id="GO:0004781">
    <property type="term" value="F:sulfate adenylyltransferase (ATP) activity"/>
    <property type="evidence" value="ECO:0007669"/>
    <property type="project" value="TreeGrafter"/>
</dbReference>
<evidence type="ECO:0000256" key="4">
    <source>
        <dbReference type="ARBA" id="ARBA00022741"/>
    </source>
</evidence>
<evidence type="ECO:0000256" key="2">
    <source>
        <dbReference type="ARBA" id="ARBA00012121"/>
    </source>
</evidence>
<dbReference type="PANTHER" id="PTHR42700">
    <property type="entry name" value="SULFATE ADENYLYLTRANSFERASE"/>
    <property type="match status" value="1"/>
</dbReference>
<evidence type="ECO:0000256" key="6">
    <source>
        <dbReference type="RuleBase" id="RU004347"/>
    </source>
</evidence>
<dbReference type="EMBL" id="SSOB01000010">
    <property type="protein sequence ID" value="THF80788.1"/>
    <property type="molecule type" value="Genomic_DNA"/>
</dbReference>
<keyword evidence="6 8" id="KW-0418">Kinase</keyword>
<dbReference type="SUPFAM" id="SSF52540">
    <property type="entry name" value="P-loop containing nucleoside triphosphate hydrolases"/>
    <property type="match status" value="1"/>
</dbReference>
<dbReference type="InterPro" id="IPR059117">
    <property type="entry name" value="APS_kinase_dom"/>
</dbReference>
<evidence type="ECO:0000259" key="7">
    <source>
        <dbReference type="Pfam" id="PF01583"/>
    </source>
</evidence>
<dbReference type="InterPro" id="IPR002891">
    <property type="entry name" value="APS"/>
</dbReference>
<dbReference type="UniPathway" id="UPA00140">
    <property type="reaction ID" value="UER00205"/>
</dbReference>
<keyword evidence="9" id="KW-1185">Reference proteome</keyword>
<name>A0A4S4BZP0_9BACL</name>
<accession>A0A4S4BZP0</accession>
<dbReference type="InterPro" id="IPR050512">
    <property type="entry name" value="Sulf_AdTrans/APS_kinase"/>
</dbReference>
<dbReference type="Gene3D" id="3.40.50.300">
    <property type="entry name" value="P-loop containing nucleotide triphosphate hydrolases"/>
    <property type="match status" value="1"/>
</dbReference>
<keyword evidence="5 6" id="KW-0067">ATP-binding</keyword>
<dbReference type="GO" id="GO:0005737">
    <property type="term" value="C:cytoplasm"/>
    <property type="evidence" value="ECO:0007669"/>
    <property type="project" value="TreeGrafter"/>
</dbReference>
<sequence>MAIMTRTFYSGGIFLQEAFTLLLTGLSGAGKTTIAEGIARRLRSHQIQFELLDGDVIRHEIGQMFGYSREERIKVSHILKLLAKTLNRNGISVIIAALTPYQEMRDNYRRELNNYIEAFIDCPLEVCIARDVKGLYKNYYEGRVNNVVGIDDVFEIPQTPDLVLRTSERLLDDCIDQVMDVIYQNKLRK</sequence>
<dbReference type="GO" id="GO:0070814">
    <property type="term" value="P:hydrogen sulfide biosynthetic process"/>
    <property type="evidence" value="ECO:0007669"/>
    <property type="project" value="UniProtKB-UniPathway"/>
</dbReference>
<comment type="caution">
    <text evidence="8">The sequence shown here is derived from an EMBL/GenBank/DDBJ whole genome shotgun (WGS) entry which is preliminary data.</text>
</comment>
<dbReference type="OrthoDB" id="9804504at2"/>
<proteinExistence type="inferred from homology"/>
<reference evidence="8 9" key="1">
    <citation type="submission" date="2019-04" db="EMBL/GenBank/DDBJ databases">
        <title>Cohnella sp. nov. isolated from preserved vegetables.</title>
        <authorList>
            <person name="Lin S.-Y."/>
            <person name="Hung M.-H."/>
            <person name="Young C.-C."/>
        </authorList>
    </citation>
    <scope>NUCLEOTIDE SEQUENCE [LARGE SCALE GENOMIC DNA]</scope>
    <source>
        <strain evidence="8 9">CC-MHH1044</strain>
    </source>
</reference>
<protein>
    <recommendedName>
        <fullName evidence="2 6">Adenylyl-sulfate kinase</fullName>
        <ecNumber evidence="2 6">2.7.1.25</ecNumber>
    </recommendedName>
</protein>
<evidence type="ECO:0000313" key="8">
    <source>
        <dbReference type="EMBL" id="THF80788.1"/>
    </source>
</evidence>
<evidence type="ECO:0000256" key="5">
    <source>
        <dbReference type="ARBA" id="ARBA00022840"/>
    </source>
</evidence>
<dbReference type="Proteomes" id="UP000310636">
    <property type="component" value="Unassembled WGS sequence"/>
</dbReference>
<comment type="pathway">
    <text evidence="6">Sulfur metabolism; hydrogen sulfide biosynthesis; sulfite from sulfate: step 2/3.</text>
</comment>
<dbReference type="EC" id="2.7.1.25" evidence="2 6"/>
<dbReference type="NCBIfam" id="TIGR00455">
    <property type="entry name" value="apsK"/>
    <property type="match status" value="1"/>
</dbReference>
<feature type="domain" description="APS kinase" evidence="7">
    <location>
        <begin position="18"/>
        <end position="164"/>
    </location>
</feature>
<keyword evidence="3 6" id="KW-0808">Transferase</keyword>
<evidence type="ECO:0000313" key="9">
    <source>
        <dbReference type="Proteomes" id="UP000310636"/>
    </source>
</evidence>
<dbReference type="GO" id="GO:0010134">
    <property type="term" value="P:sulfate assimilation via adenylyl sulfate reduction"/>
    <property type="evidence" value="ECO:0007669"/>
    <property type="project" value="TreeGrafter"/>
</dbReference>
<gene>
    <name evidence="8" type="primary">cysC</name>
    <name evidence="8" type="ORF">E6C55_09905</name>
</gene>
<dbReference type="PANTHER" id="PTHR42700:SF1">
    <property type="entry name" value="SULFATE ADENYLYLTRANSFERASE"/>
    <property type="match status" value="1"/>
</dbReference>
<comment type="catalytic activity">
    <reaction evidence="1 6">
        <text>adenosine 5'-phosphosulfate + ATP = 3'-phosphoadenylyl sulfate + ADP + H(+)</text>
        <dbReference type="Rhea" id="RHEA:24152"/>
        <dbReference type="ChEBI" id="CHEBI:15378"/>
        <dbReference type="ChEBI" id="CHEBI:30616"/>
        <dbReference type="ChEBI" id="CHEBI:58243"/>
        <dbReference type="ChEBI" id="CHEBI:58339"/>
        <dbReference type="ChEBI" id="CHEBI:456216"/>
        <dbReference type="EC" id="2.7.1.25"/>
    </reaction>
</comment>
<evidence type="ECO:0000256" key="3">
    <source>
        <dbReference type="ARBA" id="ARBA00022679"/>
    </source>
</evidence>
<dbReference type="GO" id="GO:0004020">
    <property type="term" value="F:adenylylsulfate kinase activity"/>
    <property type="evidence" value="ECO:0007669"/>
    <property type="project" value="UniProtKB-EC"/>
</dbReference>
<keyword evidence="4 6" id="KW-0547">Nucleotide-binding</keyword>
<comment type="similarity">
    <text evidence="6">Belongs to the APS kinase family.</text>
</comment>
<dbReference type="AlphaFoldDB" id="A0A4S4BZP0"/>
<dbReference type="Pfam" id="PF01583">
    <property type="entry name" value="APS_kinase"/>
    <property type="match status" value="1"/>
</dbReference>
<dbReference type="GO" id="GO:0019379">
    <property type="term" value="P:sulfate assimilation, phosphoadenylyl sulfate reduction by phosphoadenylyl-sulfate reductase (thioredoxin)"/>
    <property type="evidence" value="ECO:0007669"/>
    <property type="project" value="TreeGrafter"/>
</dbReference>
<dbReference type="NCBIfam" id="NF004041">
    <property type="entry name" value="PRK05541.1"/>
    <property type="match status" value="1"/>
</dbReference>
<organism evidence="8 9">
    <name type="scientific">Cohnella fermenti</name>
    <dbReference type="NCBI Taxonomy" id="2565925"/>
    <lineage>
        <taxon>Bacteria</taxon>
        <taxon>Bacillati</taxon>
        <taxon>Bacillota</taxon>
        <taxon>Bacilli</taxon>
        <taxon>Bacillales</taxon>
        <taxon>Paenibacillaceae</taxon>
        <taxon>Cohnella</taxon>
    </lineage>
</organism>
<dbReference type="GO" id="GO:0005524">
    <property type="term" value="F:ATP binding"/>
    <property type="evidence" value="ECO:0007669"/>
    <property type="project" value="UniProtKB-KW"/>
</dbReference>
<dbReference type="InterPro" id="IPR027417">
    <property type="entry name" value="P-loop_NTPase"/>
</dbReference>